<dbReference type="Gene3D" id="3.10.105.10">
    <property type="entry name" value="Dipeptide-binding Protein, Domain 3"/>
    <property type="match status" value="1"/>
</dbReference>
<reference evidence="6 7" key="1">
    <citation type="submission" date="2023-07" db="EMBL/GenBank/DDBJ databases">
        <title>Genomic Encyclopedia of Type Strains, Phase IV (KMG-IV): sequencing the most valuable type-strain genomes for metagenomic binning, comparative biology and taxonomic classification.</title>
        <authorList>
            <person name="Goeker M."/>
        </authorList>
    </citation>
    <scope>NUCLEOTIDE SEQUENCE [LARGE SCALE GENOMIC DNA]</scope>
    <source>
        <strain evidence="6 7">DSM 19154</strain>
    </source>
</reference>
<accession>A0ABT9YH75</accession>
<keyword evidence="7" id="KW-1185">Reference proteome</keyword>
<dbReference type="InterPro" id="IPR000914">
    <property type="entry name" value="SBP_5_dom"/>
</dbReference>
<keyword evidence="3 4" id="KW-0732">Signal</keyword>
<feature type="domain" description="Solute-binding protein family 5" evidence="5">
    <location>
        <begin position="89"/>
        <end position="452"/>
    </location>
</feature>
<dbReference type="InterPro" id="IPR030678">
    <property type="entry name" value="Peptide/Ni-bd"/>
</dbReference>
<proteinExistence type="inferred from homology"/>
<dbReference type="PANTHER" id="PTHR30290">
    <property type="entry name" value="PERIPLASMIC BINDING COMPONENT OF ABC TRANSPORTER"/>
    <property type="match status" value="1"/>
</dbReference>
<dbReference type="EMBL" id="JAUSUA010000002">
    <property type="protein sequence ID" value="MDQ0207200.1"/>
    <property type="molecule type" value="Genomic_DNA"/>
</dbReference>
<dbReference type="CDD" id="cd08499">
    <property type="entry name" value="PBP2_Ylib_like"/>
    <property type="match status" value="1"/>
</dbReference>
<name>A0ABT9YH75_9BACI</name>
<dbReference type="Proteomes" id="UP001225034">
    <property type="component" value="Unassembled WGS sequence"/>
</dbReference>
<comment type="caution">
    <text evidence="6">The sequence shown here is derived from an EMBL/GenBank/DDBJ whole genome shotgun (WGS) entry which is preliminary data.</text>
</comment>
<evidence type="ECO:0000259" key="5">
    <source>
        <dbReference type="Pfam" id="PF00496"/>
    </source>
</evidence>
<evidence type="ECO:0000256" key="1">
    <source>
        <dbReference type="ARBA" id="ARBA00005695"/>
    </source>
</evidence>
<evidence type="ECO:0000313" key="7">
    <source>
        <dbReference type="Proteomes" id="UP001225034"/>
    </source>
</evidence>
<dbReference type="PIRSF" id="PIRSF002741">
    <property type="entry name" value="MppA"/>
    <property type="match status" value="1"/>
</dbReference>
<dbReference type="RefSeq" id="WP_306982294.1">
    <property type="nucleotide sequence ID" value="NZ_JAUSUA010000002.1"/>
</dbReference>
<comment type="similarity">
    <text evidence="1">Belongs to the bacterial solute-binding protein 5 family.</text>
</comment>
<feature type="chain" id="PRO_5045490647" evidence="4">
    <location>
        <begin position="27"/>
        <end position="533"/>
    </location>
</feature>
<gene>
    <name evidence="6" type="ORF">J2S05_001999</name>
</gene>
<dbReference type="Pfam" id="PF00496">
    <property type="entry name" value="SBP_bac_5"/>
    <property type="match status" value="1"/>
</dbReference>
<protein>
    <submittedName>
        <fullName evidence="6">Peptide/nickel transport system substrate-binding protein</fullName>
    </submittedName>
</protein>
<evidence type="ECO:0000256" key="4">
    <source>
        <dbReference type="SAM" id="SignalP"/>
    </source>
</evidence>
<keyword evidence="2" id="KW-0813">Transport</keyword>
<sequence>MTKSVKRKLGFGTMGFAAALVLGACASDANVESSADGGDSEVGTGGGDLVLAVLSDANTLDPHTANDVPSGNIQTNMFETLVKYNEDMELEPLLAESWDAIEEDVWEFKLSEDVLFHDGSEFNAEVVKANIERILDEEVASPRRILFEIIEDINVIDDHTIQLKTEVPFAPLPAHFAHYASSIVSLESIEEDYANFEAGGQPGEYINENPVGTGYFTFNNWAPGDQIVLDKNPDYWGEPAKVDTVTFRVVPEDQVRIGDLQTGAAHIIDPVTASDFNRLNTTDGINAYDRNAASITYLGYNMQKEPYTDKNVRKAISMTINKEDMMNGILDGTGEVALGPVNDTNFGYSENVDPVERDVEQAKELLAEAGYEDGFDTTIWTNDNRERMDIAEMVQQNLQEININAEINVVEWGAYLDATGGGEHDMFILGLSLGTGDADYPMHMLFHSDNAGPPGNRVFMEDDTFDEMLHNARIEQDEDTRLGLYEEATNYLNEEAPMAFLYHPSHIMGYSDGVEGFWADASGFYQLRDVTIP</sequence>
<evidence type="ECO:0000256" key="2">
    <source>
        <dbReference type="ARBA" id="ARBA00022448"/>
    </source>
</evidence>
<dbReference type="Gene3D" id="3.90.76.10">
    <property type="entry name" value="Dipeptide-binding Protein, Domain 1"/>
    <property type="match status" value="1"/>
</dbReference>
<dbReference type="PANTHER" id="PTHR30290:SF9">
    <property type="entry name" value="OLIGOPEPTIDE-BINDING PROTEIN APPA"/>
    <property type="match status" value="1"/>
</dbReference>
<organism evidence="6 7">
    <name type="scientific">Alkalicoccobacillus murimartini</name>
    <dbReference type="NCBI Taxonomy" id="171685"/>
    <lineage>
        <taxon>Bacteria</taxon>
        <taxon>Bacillati</taxon>
        <taxon>Bacillota</taxon>
        <taxon>Bacilli</taxon>
        <taxon>Bacillales</taxon>
        <taxon>Bacillaceae</taxon>
        <taxon>Alkalicoccobacillus</taxon>
    </lineage>
</organism>
<dbReference type="Gene3D" id="3.40.190.10">
    <property type="entry name" value="Periplasmic binding protein-like II"/>
    <property type="match status" value="1"/>
</dbReference>
<evidence type="ECO:0000256" key="3">
    <source>
        <dbReference type="ARBA" id="ARBA00022729"/>
    </source>
</evidence>
<dbReference type="PROSITE" id="PS51257">
    <property type="entry name" value="PROKAR_LIPOPROTEIN"/>
    <property type="match status" value="1"/>
</dbReference>
<dbReference type="InterPro" id="IPR039424">
    <property type="entry name" value="SBP_5"/>
</dbReference>
<evidence type="ECO:0000313" key="6">
    <source>
        <dbReference type="EMBL" id="MDQ0207200.1"/>
    </source>
</evidence>
<dbReference type="SUPFAM" id="SSF53850">
    <property type="entry name" value="Periplasmic binding protein-like II"/>
    <property type="match status" value="1"/>
</dbReference>
<feature type="signal peptide" evidence="4">
    <location>
        <begin position="1"/>
        <end position="26"/>
    </location>
</feature>